<evidence type="ECO:0000256" key="3">
    <source>
        <dbReference type="ARBA" id="ARBA00022448"/>
    </source>
</evidence>
<evidence type="ECO:0000313" key="8">
    <source>
        <dbReference type="Proteomes" id="UP000444980"/>
    </source>
</evidence>
<feature type="domain" description="Fe/B12 periplasmic-binding" evidence="6">
    <location>
        <begin position="53"/>
        <end position="320"/>
    </location>
</feature>
<dbReference type="PROSITE" id="PS50983">
    <property type="entry name" value="FE_B12_PBP"/>
    <property type="match status" value="1"/>
</dbReference>
<dbReference type="Pfam" id="PF01497">
    <property type="entry name" value="Peripla_BP_2"/>
    <property type="match status" value="1"/>
</dbReference>
<dbReference type="OrthoDB" id="9793175at2"/>
<keyword evidence="8" id="KW-1185">Reference proteome</keyword>
<dbReference type="InterPro" id="IPR002491">
    <property type="entry name" value="ABC_transptr_periplasmic_BD"/>
</dbReference>
<dbReference type="PANTHER" id="PTHR30532">
    <property type="entry name" value="IRON III DICITRATE-BINDING PERIPLASMIC PROTEIN"/>
    <property type="match status" value="1"/>
</dbReference>
<dbReference type="EMBL" id="BJOU01000001">
    <property type="protein sequence ID" value="GED97249.1"/>
    <property type="molecule type" value="Genomic_DNA"/>
</dbReference>
<proteinExistence type="inferred from homology"/>
<protein>
    <submittedName>
        <fullName evidence="7">Iron siderophore-binding protein</fullName>
    </submittedName>
</protein>
<dbReference type="PANTHER" id="PTHR30532:SF1">
    <property type="entry name" value="IRON(3+)-HYDROXAMATE-BINDING PROTEIN FHUD"/>
    <property type="match status" value="1"/>
</dbReference>
<dbReference type="GO" id="GO:1901678">
    <property type="term" value="P:iron coordination entity transport"/>
    <property type="evidence" value="ECO:0007669"/>
    <property type="project" value="UniProtKB-ARBA"/>
</dbReference>
<evidence type="ECO:0000256" key="2">
    <source>
        <dbReference type="ARBA" id="ARBA00008814"/>
    </source>
</evidence>
<comment type="subcellular location">
    <subcellularLocation>
        <location evidence="1">Cell envelope</location>
    </subcellularLocation>
</comment>
<sequence>MRFATPIAGLVAGLLLATGLTACGDDSPVVPADGRSYTDAAHRTVVIPKNPKRVITLAEGALDSALALGVTPIGSTAGRGQLGIPGYLATAAKDSAIPIVASTRAPNLGQILKLRPDLIVVDDTTGSRNSIDDLAKIAPTVFVAKYTQGWQKYFAAMAAILDRPEQHKHVVGDIDRQLDQTAERVAAAPGAKPLTASVVRWSTEGPTIVGGNSLSSWVLNRVGMKRPPAQAKIDSANRAGNKVSMENLDLIDADYIFFGVLGNIDQASQELAAARLKPGFAALRATKAGHVYPVDGTPWTSGTGPLGVEAILRDISSAFR</sequence>
<feature type="chain" id="PRO_5039356865" evidence="5">
    <location>
        <begin position="23"/>
        <end position="320"/>
    </location>
</feature>
<dbReference type="InterPro" id="IPR051313">
    <property type="entry name" value="Bact_iron-sidero_bind"/>
</dbReference>
<dbReference type="PROSITE" id="PS51257">
    <property type="entry name" value="PROKAR_LIPOPROTEIN"/>
    <property type="match status" value="1"/>
</dbReference>
<dbReference type="Proteomes" id="UP000444980">
    <property type="component" value="Unassembled WGS sequence"/>
</dbReference>
<keyword evidence="3" id="KW-0813">Transport</keyword>
<dbReference type="SUPFAM" id="SSF53807">
    <property type="entry name" value="Helical backbone' metal receptor"/>
    <property type="match status" value="1"/>
</dbReference>
<evidence type="ECO:0000256" key="1">
    <source>
        <dbReference type="ARBA" id="ARBA00004196"/>
    </source>
</evidence>
<evidence type="ECO:0000259" key="6">
    <source>
        <dbReference type="PROSITE" id="PS50983"/>
    </source>
</evidence>
<dbReference type="RefSeq" id="WP_161926603.1">
    <property type="nucleotide sequence ID" value="NZ_BJOU01000001.1"/>
</dbReference>
<comment type="caution">
    <text evidence="7">The sequence shown here is derived from an EMBL/GenBank/DDBJ whole genome shotgun (WGS) entry which is preliminary data.</text>
</comment>
<evidence type="ECO:0000313" key="7">
    <source>
        <dbReference type="EMBL" id="GED97249.1"/>
    </source>
</evidence>
<feature type="signal peptide" evidence="5">
    <location>
        <begin position="1"/>
        <end position="22"/>
    </location>
</feature>
<organism evidence="7 8">
    <name type="scientific">Gordonia crocea</name>
    <dbReference type="NCBI Taxonomy" id="589162"/>
    <lineage>
        <taxon>Bacteria</taxon>
        <taxon>Bacillati</taxon>
        <taxon>Actinomycetota</taxon>
        <taxon>Actinomycetes</taxon>
        <taxon>Mycobacteriales</taxon>
        <taxon>Gordoniaceae</taxon>
        <taxon>Gordonia</taxon>
    </lineage>
</organism>
<name>A0A7I9UW89_9ACTN</name>
<dbReference type="GO" id="GO:0030288">
    <property type="term" value="C:outer membrane-bounded periplasmic space"/>
    <property type="evidence" value="ECO:0007669"/>
    <property type="project" value="TreeGrafter"/>
</dbReference>
<evidence type="ECO:0000256" key="4">
    <source>
        <dbReference type="ARBA" id="ARBA00022729"/>
    </source>
</evidence>
<comment type="similarity">
    <text evidence="2">Belongs to the bacterial solute-binding protein 8 family.</text>
</comment>
<keyword evidence="4 5" id="KW-0732">Signal</keyword>
<evidence type="ECO:0000256" key="5">
    <source>
        <dbReference type="SAM" id="SignalP"/>
    </source>
</evidence>
<dbReference type="Gene3D" id="3.40.50.1980">
    <property type="entry name" value="Nitrogenase molybdenum iron protein domain"/>
    <property type="match status" value="2"/>
</dbReference>
<gene>
    <name evidence="7" type="ORF">nbrc107697_12880</name>
</gene>
<reference evidence="8" key="1">
    <citation type="submission" date="2019-06" db="EMBL/GenBank/DDBJ databases">
        <title>Gordonia isolated from sludge of a wastewater treatment plant.</title>
        <authorList>
            <person name="Tamura T."/>
            <person name="Aoyama K."/>
            <person name="Kang Y."/>
            <person name="Saito S."/>
            <person name="Akiyama N."/>
            <person name="Yazawa K."/>
            <person name="Gonoi T."/>
            <person name="Mikami Y."/>
        </authorList>
    </citation>
    <scope>NUCLEOTIDE SEQUENCE [LARGE SCALE GENOMIC DNA]</scope>
    <source>
        <strain evidence="8">NBRC 107697</strain>
    </source>
</reference>
<dbReference type="CDD" id="cd01146">
    <property type="entry name" value="FhuD"/>
    <property type="match status" value="1"/>
</dbReference>
<dbReference type="AlphaFoldDB" id="A0A7I9UW89"/>
<accession>A0A7I9UW89</accession>